<dbReference type="GO" id="GO:0016491">
    <property type="term" value="F:oxidoreductase activity"/>
    <property type="evidence" value="ECO:0007669"/>
    <property type="project" value="UniProtKB-KW"/>
</dbReference>
<proteinExistence type="inferred from homology"/>
<evidence type="ECO:0008006" key="6">
    <source>
        <dbReference type="Google" id="ProtNLM"/>
    </source>
</evidence>
<protein>
    <recommendedName>
        <fullName evidence="6">Short chain dehydrogenase</fullName>
    </recommendedName>
</protein>
<comment type="similarity">
    <text evidence="1">Belongs to the short-chain dehydrogenases/reductases (SDR) family.</text>
</comment>
<evidence type="ECO:0000313" key="4">
    <source>
        <dbReference type="EMBL" id="CAD0002403.1"/>
    </source>
</evidence>
<dbReference type="Pfam" id="PF00106">
    <property type="entry name" value="adh_short"/>
    <property type="match status" value="1"/>
</dbReference>
<dbReference type="RefSeq" id="WP_180908232.1">
    <property type="nucleotide sequence ID" value="NZ_CAIJDP010000060.1"/>
</dbReference>
<name>A0A6V6YSI4_9FLAO</name>
<evidence type="ECO:0000256" key="2">
    <source>
        <dbReference type="ARBA" id="ARBA00022857"/>
    </source>
</evidence>
<keyword evidence="2" id="KW-0521">NADP</keyword>
<dbReference type="AlphaFoldDB" id="A0A6V6YSI4"/>
<reference evidence="4 5" key="1">
    <citation type="submission" date="2020-06" db="EMBL/GenBank/DDBJ databases">
        <authorList>
            <person name="Criscuolo A."/>
        </authorList>
    </citation>
    <scope>NUCLEOTIDE SEQUENCE [LARGE SCALE GENOMIC DNA]</scope>
    <source>
        <strain evidence="5">CIP 111411</strain>
    </source>
</reference>
<keyword evidence="5" id="KW-1185">Reference proteome</keyword>
<dbReference type="Proteomes" id="UP000530060">
    <property type="component" value="Unassembled WGS sequence"/>
</dbReference>
<dbReference type="Gene3D" id="3.40.50.720">
    <property type="entry name" value="NAD(P)-binding Rossmann-like Domain"/>
    <property type="match status" value="1"/>
</dbReference>
<keyword evidence="3" id="KW-0560">Oxidoreductase</keyword>
<evidence type="ECO:0000256" key="1">
    <source>
        <dbReference type="ARBA" id="ARBA00006484"/>
    </source>
</evidence>
<gene>
    <name evidence="4" type="ORF">FLAT13_01109</name>
</gene>
<comment type="caution">
    <text evidence="4">The sequence shown here is derived from an EMBL/GenBank/DDBJ whole genome shotgun (WGS) entry which is preliminary data.</text>
</comment>
<evidence type="ECO:0000256" key="3">
    <source>
        <dbReference type="ARBA" id="ARBA00023002"/>
    </source>
</evidence>
<accession>A0A6V6YSI4</accession>
<dbReference type="PANTHER" id="PTHR43490:SF99">
    <property type="entry name" value="SHORT-CHAIN DEHYDROGENASE_REDUCTASE"/>
    <property type="match status" value="1"/>
</dbReference>
<sequence length="115" mass="13056">MTSAKDIGFETAKQLAQHNIKVSLGARNEPEGKNAEATLRDLSLDVIYIKLDITDSEDIAKVKSYIALIIKFINKFNFDVSQMLNFFKTPSMFLKFFKSSSVIFYSCFLRIVALC</sequence>
<dbReference type="EMBL" id="CAIJDP010000060">
    <property type="protein sequence ID" value="CAD0002403.1"/>
    <property type="molecule type" value="Genomic_DNA"/>
</dbReference>
<evidence type="ECO:0000313" key="5">
    <source>
        <dbReference type="Proteomes" id="UP000530060"/>
    </source>
</evidence>
<dbReference type="GO" id="GO:0016020">
    <property type="term" value="C:membrane"/>
    <property type="evidence" value="ECO:0007669"/>
    <property type="project" value="TreeGrafter"/>
</dbReference>
<dbReference type="InterPro" id="IPR036291">
    <property type="entry name" value="NAD(P)-bd_dom_sf"/>
</dbReference>
<dbReference type="SUPFAM" id="SSF51735">
    <property type="entry name" value="NAD(P)-binding Rossmann-fold domains"/>
    <property type="match status" value="1"/>
</dbReference>
<organism evidence="4 5">
    <name type="scientific">Flavobacterium salmonis</name>
    <dbReference type="NCBI Taxonomy" id="2654844"/>
    <lineage>
        <taxon>Bacteria</taxon>
        <taxon>Pseudomonadati</taxon>
        <taxon>Bacteroidota</taxon>
        <taxon>Flavobacteriia</taxon>
        <taxon>Flavobacteriales</taxon>
        <taxon>Flavobacteriaceae</taxon>
        <taxon>Flavobacterium</taxon>
    </lineage>
</organism>
<dbReference type="PANTHER" id="PTHR43490">
    <property type="entry name" value="(+)-NEOMENTHOL DEHYDROGENASE"/>
    <property type="match status" value="1"/>
</dbReference>
<dbReference type="InterPro" id="IPR002347">
    <property type="entry name" value="SDR_fam"/>
</dbReference>